<keyword evidence="2" id="KW-1185">Reference proteome</keyword>
<organism evidence="1">
    <name type="scientific">Oryza punctata</name>
    <name type="common">Red rice</name>
    <dbReference type="NCBI Taxonomy" id="4537"/>
    <lineage>
        <taxon>Eukaryota</taxon>
        <taxon>Viridiplantae</taxon>
        <taxon>Streptophyta</taxon>
        <taxon>Embryophyta</taxon>
        <taxon>Tracheophyta</taxon>
        <taxon>Spermatophyta</taxon>
        <taxon>Magnoliopsida</taxon>
        <taxon>Liliopsida</taxon>
        <taxon>Poales</taxon>
        <taxon>Poaceae</taxon>
        <taxon>BOP clade</taxon>
        <taxon>Oryzoideae</taxon>
        <taxon>Oryzeae</taxon>
        <taxon>Oryzinae</taxon>
        <taxon>Oryza</taxon>
    </lineage>
</organism>
<proteinExistence type="predicted"/>
<dbReference type="EnsemblPlants" id="OPUNC01G20070.1">
    <property type="protein sequence ID" value="OPUNC01G20070.1"/>
    <property type="gene ID" value="OPUNC01G20070"/>
</dbReference>
<dbReference type="Pfam" id="PF03140">
    <property type="entry name" value="DUF247"/>
    <property type="match status" value="1"/>
</dbReference>
<protein>
    <submittedName>
        <fullName evidence="1">Uncharacterized protein</fullName>
    </submittedName>
</protein>
<dbReference type="Gramene" id="OPUNC01G20070.1">
    <property type="protein sequence ID" value="OPUNC01G20070.1"/>
    <property type="gene ID" value="OPUNC01G20070"/>
</dbReference>
<dbReference type="HOGENOM" id="CLU_2945795_0_0_1"/>
<dbReference type="AlphaFoldDB" id="A0A0E0JK61"/>
<dbReference type="STRING" id="4537.A0A0E0JK61"/>
<reference evidence="1" key="1">
    <citation type="submission" date="2015-04" db="UniProtKB">
        <authorList>
            <consortium name="EnsemblPlants"/>
        </authorList>
    </citation>
    <scope>IDENTIFICATION</scope>
</reference>
<reference evidence="1" key="2">
    <citation type="submission" date="2018-05" db="EMBL/GenBank/DDBJ databases">
        <title>OpunRS2 (Oryza punctata Reference Sequence Version 2).</title>
        <authorList>
            <person name="Zhang J."/>
            <person name="Kudrna D."/>
            <person name="Lee S."/>
            <person name="Talag J."/>
            <person name="Welchert J."/>
            <person name="Wing R.A."/>
        </authorList>
    </citation>
    <scope>NUCLEOTIDE SEQUENCE [LARGE SCALE GENOMIC DNA]</scope>
</reference>
<name>A0A0E0JK61_ORYPU</name>
<accession>A0A0E0JK61</accession>
<dbReference type="InterPro" id="IPR004158">
    <property type="entry name" value="DUF247_pln"/>
</dbReference>
<dbReference type="Proteomes" id="UP000026962">
    <property type="component" value="Chromosome 1"/>
</dbReference>
<dbReference type="OMA" id="CYSERPM"/>
<evidence type="ECO:0000313" key="1">
    <source>
        <dbReference type="EnsemblPlants" id="OPUNC01G20070.1"/>
    </source>
</evidence>
<sequence>MEDHKWRYLHDLLSCCMRRYSSGTASDLVAEMRALETQARACYSESPAGLGSNDFVRMLLPAASS</sequence>
<evidence type="ECO:0000313" key="2">
    <source>
        <dbReference type="Proteomes" id="UP000026962"/>
    </source>
</evidence>